<name>A0A2V1K6C2_9BURK</name>
<accession>A0A2V1K6C2</accession>
<dbReference type="Proteomes" id="UP000245212">
    <property type="component" value="Unassembled WGS sequence"/>
</dbReference>
<protein>
    <submittedName>
        <fullName evidence="2">Uncharacterized protein</fullName>
    </submittedName>
</protein>
<dbReference type="AlphaFoldDB" id="A0A2V1K6C2"/>
<reference evidence="3" key="1">
    <citation type="submission" date="2018-05" db="EMBL/GenBank/DDBJ databases">
        <authorList>
            <person name="Li Y."/>
        </authorList>
    </citation>
    <scope>NUCLEOTIDE SEQUENCE [LARGE SCALE GENOMIC DNA]</scope>
    <source>
        <strain evidence="3">3d-2-2</strain>
    </source>
</reference>
<evidence type="ECO:0000256" key="1">
    <source>
        <dbReference type="SAM" id="MobiDB-lite"/>
    </source>
</evidence>
<comment type="caution">
    <text evidence="2">The sequence shown here is derived from an EMBL/GenBank/DDBJ whole genome shotgun (WGS) entry which is preliminary data.</text>
</comment>
<keyword evidence="3" id="KW-1185">Reference proteome</keyword>
<proteinExistence type="predicted"/>
<sequence>MITKKLTLDEWADLKRQELNDFSDDWAESQGENGTKDWPEKMSSDEWNEQLLSFVGATK</sequence>
<feature type="region of interest" description="Disordered" evidence="1">
    <location>
        <begin position="22"/>
        <end position="44"/>
    </location>
</feature>
<dbReference type="RefSeq" id="WP_109060428.1">
    <property type="nucleotide sequence ID" value="NZ_QETA01000001.1"/>
</dbReference>
<evidence type="ECO:0000313" key="3">
    <source>
        <dbReference type="Proteomes" id="UP000245212"/>
    </source>
</evidence>
<organism evidence="2 3">
    <name type="scientific">Corticimicrobacter populi</name>
    <dbReference type="NCBI Taxonomy" id="2175229"/>
    <lineage>
        <taxon>Bacteria</taxon>
        <taxon>Pseudomonadati</taxon>
        <taxon>Pseudomonadota</taxon>
        <taxon>Betaproteobacteria</taxon>
        <taxon>Burkholderiales</taxon>
        <taxon>Alcaligenaceae</taxon>
        <taxon>Corticimicrobacter</taxon>
    </lineage>
</organism>
<evidence type="ECO:0000313" key="2">
    <source>
        <dbReference type="EMBL" id="PWF25025.1"/>
    </source>
</evidence>
<feature type="compositionally biased region" description="Basic and acidic residues" evidence="1">
    <location>
        <begin position="34"/>
        <end position="44"/>
    </location>
</feature>
<dbReference type="EMBL" id="QETA01000001">
    <property type="protein sequence ID" value="PWF25025.1"/>
    <property type="molecule type" value="Genomic_DNA"/>
</dbReference>
<gene>
    <name evidence="2" type="ORF">DD235_02305</name>
</gene>